<dbReference type="InterPro" id="IPR036291">
    <property type="entry name" value="NAD(P)-bd_dom_sf"/>
</dbReference>
<dbReference type="SMART" id="SM00822">
    <property type="entry name" value="PKS_KR"/>
    <property type="match status" value="1"/>
</dbReference>
<evidence type="ECO:0000256" key="1">
    <source>
        <dbReference type="ARBA" id="ARBA00022679"/>
    </source>
</evidence>
<gene>
    <name evidence="4" type="ORF">K7B10_40200</name>
</gene>
<dbReference type="EMBL" id="JAINUL010000043">
    <property type="protein sequence ID" value="MCC0100862.1"/>
    <property type="molecule type" value="Genomic_DNA"/>
</dbReference>
<evidence type="ECO:0000259" key="3">
    <source>
        <dbReference type="SMART" id="SM00822"/>
    </source>
</evidence>
<dbReference type="Gene3D" id="3.40.50.720">
    <property type="entry name" value="NAD(P)-binding Rossmann-like Domain"/>
    <property type="match status" value="1"/>
</dbReference>
<comment type="caution">
    <text evidence="4">The sequence shown here is derived from an EMBL/GenBank/DDBJ whole genome shotgun (WGS) entry which is preliminary data.</text>
</comment>
<keyword evidence="5" id="KW-1185">Reference proteome</keyword>
<keyword evidence="2" id="KW-0511">Multifunctional enzyme</keyword>
<evidence type="ECO:0000256" key="2">
    <source>
        <dbReference type="ARBA" id="ARBA00023268"/>
    </source>
</evidence>
<proteinExistence type="predicted"/>
<dbReference type="PANTHER" id="PTHR43775">
    <property type="entry name" value="FATTY ACID SYNTHASE"/>
    <property type="match status" value="1"/>
</dbReference>
<dbReference type="Pfam" id="PF08659">
    <property type="entry name" value="KR"/>
    <property type="match status" value="1"/>
</dbReference>
<dbReference type="SUPFAM" id="SSF51735">
    <property type="entry name" value="NAD(P)-binding Rossmann-fold domains"/>
    <property type="match status" value="1"/>
</dbReference>
<dbReference type="PANTHER" id="PTHR43775:SF51">
    <property type="entry name" value="INACTIVE PHENOLPHTHIOCEROL SYNTHESIS POLYKETIDE SYNTHASE TYPE I PKS1-RELATED"/>
    <property type="match status" value="1"/>
</dbReference>
<dbReference type="InterPro" id="IPR050091">
    <property type="entry name" value="PKS_NRPS_Biosynth_Enz"/>
</dbReference>
<feature type="non-terminal residue" evidence="4">
    <location>
        <position position="122"/>
    </location>
</feature>
<name>A0ABS8EIK3_9ACTN</name>
<sequence>VLITGGTGGIGAHLARHLVTEHGAGHLVLTSRRGPDAEGAAELAAELTGLGAEVTITACDVADPRAVAALLASIPAAHPLTGIVHAAGTGDNGLIATMDPERLDRVLAPKADAAWHLHEQTR</sequence>
<reference evidence="4 5" key="1">
    <citation type="submission" date="2021-08" db="EMBL/GenBank/DDBJ databases">
        <title>Genomic Architecture of Streptomyces flavotricini NGL1 and Streptomyces erythrochromogenes HMS4 With Differential Plant Beneficial attributes and laccase production capabilities.</title>
        <authorList>
            <person name="Salwan R."/>
            <person name="Kaur R."/>
            <person name="Sharma V."/>
        </authorList>
    </citation>
    <scope>NUCLEOTIDE SEQUENCE [LARGE SCALE GENOMIC DNA]</scope>
    <source>
        <strain evidence="4 5">NGL1</strain>
    </source>
</reference>
<evidence type="ECO:0000313" key="4">
    <source>
        <dbReference type="EMBL" id="MCC0100862.1"/>
    </source>
</evidence>
<feature type="domain" description="Ketoreductase" evidence="3">
    <location>
        <begin position="1"/>
        <end position="122"/>
    </location>
</feature>
<dbReference type="InterPro" id="IPR057326">
    <property type="entry name" value="KR_dom"/>
</dbReference>
<dbReference type="Proteomes" id="UP001520654">
    <property type="component" value="Unassembled WGS sequence"/>
</dbReference>
<accession>A0ABS8EIK3</accession>
<protein>
    <submittedName>
        <fullName evidence="4">SDR family NAD(P)-dependent oxidoreductase</fullName>
    </submittedName>
</protein>
<organism evidence="4 5">
    <name type="scientific">Streptomyces flavotricini</name>
    <dbReference type="NCBI Taxonomy" id="66888"/>
    <lineage>
        <taxon>Bacteria</taxon>
        <taxon>Bacillati</taxon>
        <taxon>Actinomycetota</taxon>
        <taxon>Actinomycetes</taxon>
        <taxon>Kitasatosporales</taxon>
        <taxon>Streptomycetaceae</taxon>
        <taxon>Streptomyces</taxon>
    </lineage>
</organism>
<keyword evidence="1" id="KW-0808">Transferase</keyword>
<feature type="non-terminal residue" evidence="4">
    <location>
        <position position="1"/>
    </location>
</feature>
<dbReference type="RefSeq" id="WP_229346092.1">
    <property type="nucleotide sequence ID" value="NZ_JAINUL010000043.1"/>
</dbReference>
<dbReference type="InterPro" id="IPR013968">
    <property type="entry name" value="PKS_KR"/>
</dbReference>
<evidence type="ECO:0000313" key="5">
    <source>
        <dbReference type="Proteomes" id="UP001520654"/>
    </source>
</evidence>